<dbReference type="PANTHER" id="PTHR34039:SF1">
    <property type="entry name" value="UPF0102 PROTEIN YRAN"/>
    <property type="match status" value="1"/>
</dbReference>
<dbReference type="GO" id="GO:0003676">
    <property type="term" value="F:nucleic acid binding"/>
    <property type="evidence" value="ECO:0007669"/>
    <property type="project" value="InterPro"/>
</dbReference>
<evidence type="ECO:0000313" key="3">
    <source>
        <dbReference type="EMBL" id="SDL74912.1"/>
    </source>
</evidence>
<dbReference type="RefSeq" id="WP_093200285.1">
    <property type="nucleotide sequence ID" value="NZ_FNGS01000003.1"/>
</dbReference>
<dbReference type="GO" id="GO:0004519">
    <property type="term" value="F:endonuclease activity"/>
    <property type="evidence" value="ECO:0007669"/>
    <property type="project" value="UniProtKB-KW"/>
</dbReference>
<proteinExistence type="inferred from homology"/>
<reference evidence="3 4" key="1">
    <citation type="submission" date="2016-10" db="EMBL/GenBank/DDBJ databases">
        <authorList>
            <person name="de Groot N.N."/>
        </authorList>
    </citation>
    <scope>NUCLEOTIDE SEQUENCE [LARGE SCALE GENOMIC DNA]</scope>
    <source>
        <strain evidence="3 4">DSM 21668</strain>
    </source>
</reference>
<protein>
    <recommendedName>
        <fullName evidence="2">UPF0102 protein SAMN04488090_1648</fullName>
    </recommendedName>
</protein>
<dbReference type="Pfam" id="PF02021">
    <property type="entry name" value="UPF0102"/>
    <property type="match status" value="1"/>
</dbReference>
<keyword evidence="3" id="KW-0255">Endonuclease</keyword>
<dbReference type="OrthoDB" id="9802516at2"/>
<dbReference type="Gene3D" id="3.40.1350.10">
    <property type="match status" value="1"/>
</dbReference>
<dbReference type="InterPro" id="IPR011335">
    <property type="entry name" value="Restrct_endonuc-II-like"/>
</dbReference>
<dbReference type="Proteomes" id="UP000198901">
    <property type="component" value="Unassembled WGS sequence"/>
</dbReference>
<keyword evidence="4" id="KW-1185">Reference proteome</keyword>
<dbReference type="SUPFAM" id="SSF52980">
    <property type="entry name" value="Restriction endonuclease-like"/>
    <property type="match status" value="1"/>
</dbReference>
<dbReference type="CDD" id="cd20736">
    <property type="entry name" value="PoNe_Nuclease"/>
    <property type="match status" value="1"/>
</dbReference>
<comment type="similarity">
    <text evidence="1 2">Belongs to the UPF0102 family.</text>
</comment>
<evidence type="ECO:0000256" key="1">
    <source>
        <dbReference type="ARBA" id="ARBA00006738"/>
    </source>
</evidence>
<evidence type="ECO:0000313" key="4">
    <source>
        <dbReference type="Proteomes" id="UP000198901"/>
    </source>
</evidence>
<accession>A0A1G9MKW6</accession>
<dbReference type="InterPro" id="IPR003509">
    <property type="entry name" value="UPF0102_YraN-like"/>
</dbReference>
<keyword evidence="3" id="KW-0378">Hydrolase</keyword>
<dbReference type="STRING" id="563176.SAMN04488090_1648"/>
<dbReference type="HAMAP" id="MF_00048">
    <property type="entry name" value="UPF0102"/>
    <property type="match status" value="1"/>
</dbReference>
<dbReference type="PANTHER" id="PTHR34039">
    <property type="entry name" value="UPF0102 PROTEIN YRAN"/>
    <property type="match status" value="1"/>
</dbReference>
<sequence length="117" mass="13267">MAEHLITGEKGEDMAAFFLQKSGYEVVGRNYRSGKAEIDLIIRKNDWLIFVEVKTRSGVAFGYPESFVSPVKAALLKRAAEEYIFAVDWKGPIRFDIVSIILSRESAEIRHFEDAIP</sequence>
<evidence type="ECO:0000256" key="2">
    <source>
        <dbReference type="HAMAP-Rule" id="MF_00048"/>
    </source>
</evidence>
<name>A0A1G9MKW6_9BACT</name>
<dbReference type="AlphaFoldDB" id="A0A1G9MKW6"/>
<dbReference type="InterPro" id="IPR011856">
    <property type="entry name" value="tRNA_endonuc-like_dom_sf"/>
</dbReference>
<gene>
    <name evidence="3" type="ORF">SAMN04488090_1648</name>
</gene>
<dbReference type="EMBL" id="FNGS01000003">
    <property type="protein sequence ID" value="SDL74912.1"/>
    <property type="molecule type" value="Genomic_DNA"/>
</dbReference>
<organism evidence="3 4">
    <name type="scientific">Siphonobacter aquaeclarae</name>
    <dbReference type="NCBI Taxonomy" id="563176"/>
    <lineage>
        <taxon>Bacteria</taxon>
        <taxon>Pseudomonadati</taxon>
        <taxon>Bacteroidota</taxon>
        <taxon>Cytophagia</taxon>
        <taxon>Cytophagales</taxon>
        <taxon>Cytophagaceae</taxon>
        <taxon>Siphonobacter</taxon>
    </lineage>
</organism>
<keyword evidence="3" id="KW-0540">Nuclease</keyword>